<evidence type="ECO:0000256" key="2">
    <source>
        <dbReference type="PROSITE-ProRule" id="PRU00192"/>
    </source>
</evidence>
<keyword evidence="1 2" id="KW-0728">SH3 domain</keyword>
<gene>
    <name evidence="6" type="ORF">BJ322DRAFT_1001799</name>
</gene>
<feature type="region of interest" description="Disordered" evidence="3">
    <location>
        <begin position="128"/>
        <end position="152"/>
    </location>
</feature>
<organism evidence="6 7">
    <name type="scientific">Thelephora terrestris</name>
    <dbReference type="NCBI Taxonomy" id="56493"/>
    <lineage>
        <taxon>Eukaryota</taxon>
        <taxon>Fungi</taxon>
        <taxon>Dikarya</taxon>
        <taxon>Basidiomycota</taxon>
        <taxon>Agaricomycotina</taxon>
        <taxon>Agaricomycetes</taxon>
        <taxon>Thelephorales</taxon>
        <taxon>Thelephoraceae</taxon>
        <taxon>Thelephora</taxon>
    </lineage>
</organism>
<dbReference type="GO" id="GO:0097320">
    <property type="term" value="P:plasma membrane tubulation"/>
    <property type="evidence" value="ECO:0007669"/>
    <property type="project" value="TreeGrafter"/>
</dbReference>
<dbReference type="InterPro" id="IPR036028">
    <property type="entry name" value="SH3-like_dom_sf"/>
</dbReference>
<dbReference type="SMART" id="SM00312">
    <property type="entry name" value="PX"/>
    <property type="match status" value="1"/>
</dbReference>
<evidence type="ECO:0000259" key="5">
    <source>
        <dbReference type="PROSITE" id="PS50195"/>
    </source>
</evidence>
<dbReference type="GO" id="GO:0035091">
    <property type="term" value="F:phosphatidylinositol binding"/>
    <property type="evidence" value="ECO:0007669"/>
    <property type="project" value="InterPro"/>
</dbReference>
<dbReference type="EMBL" id="WIUZ02000004">
    <property type="protein sequence ID" value="KAF9788362.1"/>
    <property type="molecule type" value="Genomic_DNA"/>
</dbReference>
<dbReference type="GO" id="GO:0016197">
    <property type="term" value="P:endosomal transport"/>
    <property type="evidence" value="ECO:0007669"/>
    <property type="project" value="TreeGrafter"/>
</dbReference>
<evidence type="ECO:0000313" key="6">
    <source>
        <dbReference type="EMBL" id="KAF9788362.1"/>
    </source>
</evidence>
<accession>A0A9P6L9U6</accession>
<reference evidence="6" key="2">
    <citation type="submission" date="2020-11" db="EMBL/GenBank/DDBJ databases">
        <authorList>
            <consortium name="DOE Joint Genome Institute"/>
            <person name="Kuo A."/>
            <person name="Miyauchi S."/>
            <person name="Kiss E."/>
            <person name="Drula E."/>
            <person name="Kohler A."/>
            <person name="Sanchez-Garcia M."/>
            <person name="Andreopoulos B."/>
            <person name="Barry K.W."/>
            <person name="Bonito G."/>
            <person name="Buee M."/>
            <person name="Carver A."/>
            <person name="Chen C."/>
            <person name="Cichocki N."/>
            <person name="Clum A."/>
            <person name="Culley D."/>
            <person name="Crous P.W."/>
            <person name="Fauchery L."/>
            <person name="Girlanda M."/>
            <person name="Hayes R."/>
            <person name="Keri Z."/>
            <person name="Labutti K."/>
            <person name="Lipzen A."/>
            <person name="Lombard V."/>
            <person name="Magnuson J."/>
            <person name="Maillard F."/>
            <person name="Morin E."/>
            <person name="Murat C."/>
            <person name="Nolan M."/>
            <person name="Ohm R."/>
            <person name="Pangilinan J."/>
            <person name="Pereira M."/>
            <person name="Perotto S."/>
            <person name="Peter M."/>
            <person name="Riley R."/>
            <person name="Sitrit Y."/>
            <person name="Stielow B."/>
            <person name="Szollosi G."/>
            <person name="Zifcakova L."/>
            <person name="Stursova M."/>
            <person name="Spatafora J.W."/>
            <person name="Tedersoo L."/>
            <person name="Vaario L.-M."/>
            <person name="Yamada A."/>
            <person name="Yan M."/>
            <person name="Wang P."/>
            <person name="Xu J."/>
            <person name="Bruns T."/>
            <person name="Baldrian P."/>
            <person name="Vilgalys R."/>
            <person name="Henrissat B."/>
            <person name="Grigoriev I.V."/>
            <person name="Hibbett D."/>
            <person name="Nagy L.G."/>
            <person name="Martin F.M."/>
        </authorList>
    </citation>
    <scope>NUCLEOTIDE SEQUENCE</scope>
    <source>
        <strain evidence="6">UH-Tt-Lm1</strain>
    </source>
</reference>
<name>A0A9P6L9U6_9AGAM</name>
<dbReference type="Pfam" id="PF10456">
    <property type="entry name" value="BAR_3_WASP_bdg"/>
    <property type="match status" value="1"/>
</dbReference>
<evidence type="ECO:0000313" key="7">
    <source>
        <dbReference type="Proteomes" id="UP000736335"/>
    </source>
</evidence>
<dbReference type="AlphaFoldDB" id="A0A9P6L9U6"/>
<dbReference type="Gene3D" id="3.30.1520.10">
    <property type="entry name" value="Phox-like domain"/>
    <property type="match status" value="1"/>
</dbReference>
<feature type="compositionally biased region" description="Acidic residues" evidence="3">
    <location>
        <begin position="47"/>
        <end position="57"/>
    </location>
</feature>
<dbReference type="PANTHER" id="PTHR45827:SF1">
    <property type="entry name" value="SORTING NEXIN"/>
    <property type="match status" value="1"/>
</dbReference>
<feature type="region of interest" description="Disordered" evidence="3">
    <location>
        <begin position="1"/>
        <end position="65"/>
    </location>
</feature>
<dbReference type="SUPFAM" id="SSF50044">
    <property type="entry name" value="SH3-domain"/>
    <property type="match status" value="1"/>
</dbReference>
<dbReference type="InterPro" id="IPR001683">
    <property type="entry name" value="PX_dom"/>
</dbReference>
<proteinExistence type="predicted"/>
<feature type="compositionally biased region" description="Basic and acidic residues" evidence="3">
    <location>
        <begin position="37"/>
        <end position="46"/>
    </location>
</feature>
<dbReference type="GO" id="GO:0005886">
    <property type="term" value="C:plasma membrane"/>
    <property type="evidence" value="ECO:0007669"/>
    <property type="project" value="TreeGrafter"/>
</dbReference>
<dbReference type="InterPro" id="IPR001452">
    <property type="entry name" value="SH3_domain"/>
</dbReference>
<comment type="caution">
    <text evidence="6">The sequence shown here is derived from an EMBL/GenBank/DDBJ whole genome shotgun (WGS) entry which is preliminary data.</text>
</comment>
<dbReference type="InterPro" id="IPR036871">
    <property type="entry name" value="PX_dom_sf"/>
</dbReference>
<feature type="compositionally biased region" description="Polar residues" evidence="3">
    <location>
        <begin position="128"/>
        <end position="146"/>
    </location>
</feature>
<dbReference type="Gene3D" id="1.20.1270.60">
    <property type="entry name" value="Arfaptin homology (AH) domain/BAR domain"/>
    <property type="match status" value="1"/>
</dbReference>
<protein>
    <recommendedName>
        <fullName evidence="8">PX-domain-containing protein</fullName>
    </recommendedName>
</protein>
<keyword evidence="7" id="KW-1185">Reference proteome</keyword>
<evidence type="ECO:0000256" key="3">
    <source>
        <dbReference type="SAM" id="MobiDB-lite"/>
    </source>
</evidence>
<dbReference type="Proteomes" id="UP000736335">
    <property type="component" value="Unassembled WGS sequence"/>
</dbReference>
<dbReference type="GO" id="GO:0006897">
    <property type="term" value="P:endocytosis"/>
    <property type="evidence" value="ECO:0007669"/>
    <property type="project" value="TreeGrafter"/>
</dbReference>
<dbReference type="SUPFAM" id="SSF64268">
    <property type="entry name" value="PX domain"/>
    <property type="match status" value="1"/>
</dbReference>
<feature type="domain" description="PX" evidence="5">
    <location>
        <begin position="248"/>
        <end position="370"/>
    </location>
</feature>
<dbReference type="InterPro" id="IPR027267">
    <property type="entry name" value="AH/BAR_dom_sf"/>
</dbReference>
<evidence type="ECO:0000256" key="1">
    <source>
        <dbReference type="ARBA" id="ARBA00022443"/>
    </source>
</evidence>
<evidence type="ECO:0008006" key="8">
    <source>
        <dbReference type="Google" id="ProtNLM"/>
    </source>
</evidence>
<dbReference type="PROSITE" id="PS50002">
    <property type="entry name" value="SH3"/>
    <property type="match status" value="1"/>
</dbReference>
<feature type="domain" description="SH3" evidence="4">
    <location>
        <begin position="62"/>
        <end position="127"/>
    </location>
</feature>
<dbReference type="PROSITE" id="PS50195">
    <property type="entry name" value="PX"/>
    <property type="match status" value="1"/>
</dbReference>
<dbReference type="Gene3D" id="2.30.30.40">
    <property type="entry name" value="SH3 Domains"/>
    <property type="match status" value="1"/>
</dbReference>
<dbReference type="OrthoDB" id="10254720at2759"/>
<dbReference type="InterPro" id="IPR019497">
    <property type="entry name" value="Sorting_nexin_WASP-bd-dom"/>
</dbReference>
<reference evidence="6" key="1">
    <citation type="journal article" date="2020" name="Nat. Commun.">
        <title>Large-scale genome sequencing of mycorrhizal fungi provides insights into the early evolution of symbiotic traits.</title>
        <authorList>
            <person name="Miyauchi S."/>
            <person name="Kiss E."/>
            <person name="Kuo A."/>
            <person name="Drula E."/>
            <person name="Kohler A."/>
            <person name="Sanchez-Garcia M."/>
            <person name="Morin E."/>
            <person name="Andreopoulos B."/>
            <person name="Barry K.W."/>
            <person name="Bonito G."/>
            <person name="Buee M."/>
            <person name="Carver A."/>
            <person name="Chen C."/>
            <person name="Cichocki N."/>
            <person name="Clum A."/>
            <person name="Culley D."/>
            <person name="Crous P.W."/>
            <person name="Fauchery L."/>
            <person name="Girlanda M."/>
            <person name="Hayes R.D."/>
            <person name="Keri Z."/>
            <person name="LaButti K."/>
            <person name="Lipzen A."/>
            <person name="Lombard V."/>
            <person name="Magnuson J."/>
            <person name="Maillard F."/>
            <person name="Murat C."/>
            <person name="Nolan M."/>
            <person name="Ohm R.A."/>
            <person name="Pangilinan J."/>
            <person name="Pereira M.F."/>
            <person name="Perotto S."/>
            <person name="Peter M."/>
            <person name="Pfister S."/>
            <person name="Riley R."/>
            <person name="Sitrit Y."/>
            <person name="Stielow J.B."/>
            <person name="Szollosi G."/>
            <person name="Zifcakova L."/>
            <person name="Stursova M."/>
            <person name="Spatafora J.W."/>
            <person name="Tedersoo L."/>
            <person name="Vaario L.M."/>
            <person name="Yamada A."/>
            <person name="Yan M."/>
            <person name="Wang P."/>
            <person name="Xu J."/>
            <person name="Bruns T."/>
            <person name="Baldrian P."/>
            <person name="Vilgalys R."/>
            <person name="Dunand C."/>
            <person name="Henrissat B."/>
            <person name="Grigoriev I.V."/>
            <person name="Hibbett D."/>
            <person name="Nagy L.G."/>
            <person name="Martin F.M."/>
        </authorList>
    </citation>
    <scope>NUCLEOTIDE SEQUENCE</scope>
    <source>
        <strain evidence="6">UH-Tt-Lm1</strain>
    </source>
</reference>
<dbReference type="GO" id="GO:0031410">
    <property type="term" value="C:cytoplasmic vesicle"/>
    <property type="evidence" value="ECO:0007669"/>
    <property type="project" value="TreeGrafter"/>
</dbReference>
<dbReference type="PANTHER" id="PTHR45827">
    <property type="entry name" value="SORTING NEXIN"/>
    <property type="match status" value="1"/>
</dbReference>
<evidence type="ECO:0000259" key="4">
    <source>
        <dbReference type="PROSITE" id="PS50002"/>
    </source>
</evidence>
<dbReference type="Pfam" id="PF00787">
    <property type="entry name" value="PX"/>
    <property type="match status" value="1"/>
</dbReference>
<sequence length="702" mass="78644">MPSDDEQDLPKTPPASTNNELPPDFDVGINTSAAWTESRDKGRSLSDEETDPNDPELDYLQTSGKPARALYSFEGKPEFREVCVSAGDEVEIMREEVGDGWSLVKLFVEGGVELGLLPRSYYAFTADFTSSPSHNPREVSNSSITPRGSPKLDPQPIMPQHTGEWFPSFRRNLMGGKSLNRFSSFVTSGAEEWVLKGAPEDEPPPPIHHRLTSEPDEVAETTLSRLGVAEEDLHYVDEGPSWKIKLPPFRILVHSPAKRTSPLTGSYTVYSVTSLFRQPDSGEDFKSESHRVTVHRRFSHFLALHTALSRRLPGIALPPLPEKQYAGRFSDAFIEARRGDLERYIGRIVRHPVARYAEVLTFFLSCEGDMEWKREMPKYLNTPPAGPSFYAHVFHPAYNLDTEELAETANRFANHTRAVGKGVQGLRNIFAQIRQARVEMSRAERLLSYSLLSLITSKPLASSSTTIVEEEEDGISPLGDNCKGTMNSDGAWCWREECTDCLKLTKSIQKTADALQSVADMYDDHARRTQLITHEALKGVSHPYTTYAPILDTHLSTVTRYHEALASTAEAHEEISARCETVLNTTMAEMETYHSQKIEDFETLTKEHLDGEIQLYGQIISKLKAARGNFDEPLYGSMAQTPRQPSIFERELENPRLTNLPLTQPTPHVFDSAPMRPVSVAIQEGVGLFLNAPRSSVFGKFW</sequence>